<proteinExistence type="predicted"/>
<protein>
    <submittedName>
        <fullName evidence="1">Uncharacterized protein</fullName>
    </submittedName>
</protein>
<accession>A0ACC4D6I8</accession>
<keyword evidence="2" id="KW-1185">Reference proteome</keyword>
<dbReference type="Proteomes" id="UP001638806">
    <property type="component" value="Unassembled WGS sequence"/>
</dbReference>
<evidence type="ECO:0000313" key="2">
    <source>
        <dbReference type="Proteomes" id="UP001638806"/>
    </source>
</evidence>
<comment type="caution">
    <text evidence="1">The sequence shown here is derived from an EMBL/GenBank/DDBJ whole genome shotgun (WGS) entry which is preliminary data.</text>
</comment>
<name>A0ACC4D6I8_PURLI</name>
<evidence type="ECO:0000313" key="1">
    <source>
        <dbReference type="EMBL" id="KAL3951892.1"/>
    </source>
</evidence>
<gene>
    <name evidence="1" type="ORF">ACCO45_013609</name>
</gene>
<dbReference type="EMBL" id="JBGNUJ010000013">
    <property type="protein sequence ID" value="KAL3951892.1"/>
    <property type="molecule type" value="Genomic_DNA"/>
</dbReference>
<sequence>MAVENLSEMFEKPIQELSDSKLKVDIMDKTSYCNKRRVILLEDTADNLAKSKWTFNSDLTNPTPAPTARR</sequence>
<organism evidence="1 2">
    <name type="scientific">Purpureocillium lilacinum</name>
    <name type="common">Paecilomyces lilacinus</name>
    <dbReference type="NCBI Taxonomy" id="33203"/>
    <lineage>
        <taxon>Eukaryota</taxon>
        <taxon>Fungi</taxon>
        <taxon>Dikarya</taxon>
        <taxon>Ascomycota</taxon>
        <taxon>Pezizomycotina</taxon>
        <taxon>Sordariomycetes</taxon>
        <taxon>Hypocreomycetidae</taxon>
        <taxon>Hypocreales</taxon>
        <taxon>Ophiocordycipitaceae</taxon>
        <taxon>Purpureocillium</taxon>
    </lineage>
</organism>
<reference evidence="1" key="1">
    <citation type="submission" date="2024-12" db="EMBL/GenBank/DDBJ databases">
        <title>Comparative genomics and development of molecular markers within Purpureocillium lilacinum and among Purpureocillium species.</title>
        <authorList>
            <person name="Yeh Z.-Y."/>
            <person name="Ni N.-T."/>
            <person name="Lo P.-H."/>
            <person name="Mushyakhwo K."/>
            <person name="Lin C.-F."/>
            <person name="Nai Y.-S."/>
        </authorList>
    </citation>
    <scope>NUCLEOTIDE SEQUENCE</scope>
    <source>
        <strain evidence="1">NCHU-NPUST-175</strain>
    </source>
</reference>